<dbReference type="GO" id="GO:0007064">
    <property type="term" value="P:mitotic sister chromatid cohesion"/>
    <property type="evidence" value="ECO:0007669"/>
    <property type="project" value="InterPro"/>
</dbReference>
<evidence type="ECO:0000313" key="9">
    <source>
        <dbReference type="EMBL" id="KAF7814490.1"/>
    </source>
</evidence>
<keyword evidence="10" id="KW-1185">Reference proteome</keyword>
<organism evidence="9 10">
    <name type="scientific">Senna tora</name>
    <dbReference type="NCBI Taxonomy" id="362788"/>
    <lineage>
        <taxon>Eukaryota</taxon>
        <taxon>Viridiplantae</taxon>
        <taxon>Streptophyta</taxon>
        <taxon>Embryophyta</taxon>
        <taxon>Tracheophyta</taxon>
        <taxon>Spermatophyta</taxon>
        <taxon>Magnoliopsida</taxon>
        <taxon>eudicotyledons</taxon>
        <taxon>Gunneridae</taxon>
        <taxon>Pentapetalae</taxon>
        <taxon>rosids</taxon>
        <taxon>fabids</taxon>
        <taxon>Fabales</taxon>
        <taxon>Fabaceae</taxon>
        <taxon>Caesalpinioideae</taxon>
        <taxon>Cassia clade</taxon>
        <taxon>Senna</taxon>
    </lineage>
</organism>
<keyword evidence="4" id="KW-0498">Mitosis</keyword>
<evidence type="ECO:0000256" key="3">
    <source>
        <dbReference type="ARBA" id="ARBA00022763"/>
    </source>
</evidence>
<dbReference type="GO" id="GO:0000785">
    <property type="term" value="C:chromatin"/>
    <property type="evidence" value="ECO:0007669"/>
    <property type="project" value="TreeGrafter"/>
</dbReference>
<comment type="caution">
    <text evidence="9">The sequence shown here is derived from an EMBL/GenBank/DDBJ whole genome shotgun (WGS) entry which is preliminary data.</text>
</comment>
<feature type="region of interest" description="Disordered" evidence="8">
    <location>
        <begin position="294"/>
        <end position="324"/>
    </location>
</feature>
<evidence type="ECO:0000256" key="4">
    <source>
        <dbReference type="ARBA" id="ARBA00022776"/>
    </source>
</evidence>
<dbReference type="Pfam" id="PF20168">
    <property type="entry name" value="PDS5"/>
    <property type="match status" value="1"/>
</dbReference>
<evidence type="ECO:0000256" key="8">
    <source>
        <dbReference type="SAM" id="MobiDB-lite"/>
    </source>
</evidence>
<dbReference type="InterPro" id="IPR016024">
    <property type="entry name" value="ARM-type_fold"/>
</dbReference>
<gene>
    <name evidence="9" type="ORF">G2W53_028459</name>
</gene>
<evidence type="ECO:0000256" key="5">
    <source>
        <dbReference type="ARBA" id="ARBA00023204"/>
    </source>
</evidence>
<dbReference type="EMBL" id="JAAIUW010000009">
    <property type="protein sequence ID" value="KAF7814490.1"/>
    <property type="molecule type" value="Genomic_DNA"/>
</dbReference>
<evidence type="ECO:0000256" key="6">
    <source>
        <dbReference type="ARBA" id="ARBA00023242"/>
    </source>
</evidence>
<keyword evidence="3" id="KW-0227">DNA damage</keyword>
<dbReference type="SUPFAM" id="SSF48371">
    <property type="entry name" value="ARM repeat"/>
    <property type="match status" value="1"/>
</dbReference>
<dbReference type="OrthoDB" id="200660at2759"/>
<feature type="compositionally biased region" description="Basic and acidic residues" evidence="8">
    <location>
        <begin position="298"/>
        <end position="317"/>
    </location>
</feature>
<keyword evidence="6" id="KW-0539">Nucleus</keyword>
<dbReference type="InterPro" id="IPR039776">
    <property type="entry name" value="Pds5"/>
</dbReference>
<reference evidence="9" key="1">
    <citation type="submission" date="2020-09" db="EMBL/GenBank/DDBJ databases">
        <title>Genome-Enabled Discovery of Anthraquinone Biosynthesis in Senna tora.</title>
        <authorList>
            <person name="Kang S.-H."/>
            <person name="Pandey R.P."/>
            <person name="Lee C.-M."/>
            <person name="Sim J.-S."/>
            <person name="Jeong J.-T."/>
            <person name="Choi B.-S."/>
            <person name="Jung M."/>
            <person name="Ginzburg D."/>
            <person name="Zhao K."/>
            <person name="Won S.Y."/>
            <person name="Oh T.-J."/>
            <person name="Yu Y."/>
            <person name="Kim N.-H."/>
            <person name="Lee O.R."/>
            <person name="Lee T.-H."/>
            <person name="Bashyal P."/>
            <person name="Kim T.-S."/>
            <person name="Lee W.-H."/>
            <person name="Kawkins C."/>
            <person name="Kim C.-K."/>
            <person name="Kim J.S."/>
            <person name="Ahn B.O."/>
            <person name="Rhee S.Y."/>
            <person name="Sohng J.K."/>
        </authorList>
    </citation>
    <scope>NUCLEOTIDE SEQUENCE</scope>
    <source>
        <tissue evidence="9">Leaf</tissue>
    </source>
</reference>
<evidence type="ECO:0000313" key="10">
    <source>
        <dbReference type="Proteomes" id="UP000634136"/>
    </source>
</evidence>
<evidence type="ECO:0000256" key="1">
    <source>
        <dbReference type="ARBA" id="ARBA00004123"/>
    </source>
</evidence>
<dbReference type="GO" id="GO:0005634">
    <property type="term" value="C:nucleus"/>
    <property type="evidence" value="ECO:0007669"/>
    <property type="project" value="UniProtKB-SubCell"/>
</dbReference>
<keyword evidence="2" id="KW-0132">Cell division</keyword>
<name>A0A834W8S7_9FABA</name>
<dbReference type="GO" id="GO:0035825">
    <property type="term" value="P:homologous recombination"/>
    <property type="evidence" value="ECO:0007669"/>
    <property type="project" value="UniProtKB-ARBA"/>
</dbReference>
<accession>A0A834W8S7</accession>
<keyword evidence="5" id="KW-0234">DNA repair</keyword>
<dbReference type="AlphaFoldDB" id="A0A834W8S7"/>
<sequence length="362" mass="40689">MLSLFCASNPCLVLQIPVLLQSAVPSLIIPSLKMTFSVEQRIKDALNALIECPGSSISRLLTILHEIEQMLRCTNQASAQPILGALAPLKDALISSNLYKHNDENIKIVTISCIIEIARITAPNPPYNDDQMKDIFEVMVTTLEKLELTGYDRDKNERAISMLRVFAKFKIVLTISPHSWALAKNVIRKCATQLKPYLMQAVQSSGRDLNDYDEIVASICPDESSKMVEQDDKKLYVSTDAKYSKKVKPTVILAIRASLTDEELLGCKIKVWWPKDKKFYEGVVDSFDPIKRKHKKQPKIDLPKRKEASNEKQKVEGESEISGSVAKKAVSKFKRLRKLSDGIEAMNDLASQSHIFQGLEEI</sequence>
<dbReference type="GO" id="GO:0051301">
    <property type="term" value="P:cell division"/>
    <property type="evidence" value="ECO:0007669"/>
    <property type="project" value="UniProtKB-KW"/>
</dbReference>
<proteinExistence type="predicted"/>
<evidence type="ECO:0000256" key="7">
    <source>
        <dbReference type="ARBA" id="ARBA00023306"/>
    </source>
</evidence>
<dbReference type="PANTHER" id="PTHR12663:SF69">
    <property type="entry name" value="SISTER CHROMATID COHESION PROTEIN PDS5 HOMOLOG E"/>
    <property type="match status" value="1"/>
</dbReference>
<dbReference type="Proteomes" id="UP000634136">
    <property type="component" value="Unassembled WGS sequence"/>
</dbReference>
<keyword evidence="7" id="KW-0131">Cell cycle</keyword>
<protein>
    <submittedName>
        <fullName evidence="9">Sister chromatid cohesion protein like</fullName>
    </submittedName>
</protein>
<dbReference type="GO" id="GO:0006281">
    <property type="term" value="P:DNA repair"/>
    <property type="evidence" value="ECO:0007669"/>
    <property type="project" value="UniProtKB-KW"/>
</dbReference>
<comment type="subcellular location">
    <subcellularLocation>
        <location evidence="1">Nucleus</location>
    </subcellularLocation>
</comment>
<evidence type="ECO:0000256" key="2">
    <source>
        <dbReference type="ARBA" id="ARBA00022618"/>
    </source>
</evidence>
<dbReference type="PANTHER" id="PTHR12663">
    <property type="entry name" value="ANDROGEN INDUCED INHIBITOR OF PROLIFERATION AS3 / PDS5-RELATED"/>
    <property type="match status" value="1"/>
</dbReference>
<dbReference type="CDD" id="cd20404">
    <property type="entry name" value="Tudor_Agenet_AtEML-like"/>
    <property type="match status" value="1"/>
</dbReference>